<keyword evidence="1" id="KW-0805">Transcription regulation</keyword>
<keyword evidence="5" id="KW-1185">Reference proteome</keyword>
<dbReference type="PROSITE" id="PS50985">
    <property type="entry name" value="GRAS"/>
    <property type="match status" value="1"/>
</dbReference>
<gene>
    <name evidence="4" type="ORF">LIER_37285</name>
</gene>
<keyword evidence="2" id="KW-0804">Transcription</keyword>
<feature type="region of interest" description="Leucine repeat II (LRII)" evidence="3">
    <location>
        <begin position="515"/>
        <end position="547"/>
    </location>
</feature>
<dbReference type="PANTHER" id="PTHR31636">
    <property type="entry name" value="OSJNBA0084A10.13 PROTEIN-RELATED"/>
    <property type="match status" value="1"/>
</dbReference>
<dbReference type="EMBL" id="BAABME010017809">
    <property type="protein sequence ID" value="GAA0151421.1"/>
    <property type="molecule type" value="Genomic_DNA"/>
</dbReference>
<name>A0AAV3PK88_LITER</name>
<organism evidence="4 5">
    <name type="scientific">Lithospermum erythrorhizon</name>
    <name type="common">Purple gromwell</name>
    <name type="synonym">Lithospermum officinale var. erythrorhizon</name>
    <dbReference type="NCBI Taxonomy" id="34254"/>
    <lineage>
        <taxon>Eukaryota</taxon>
        <taxon>Viridiplantae</taxon>
        <taxon>Streptophyta</taxon>
        <taxon>Embryophyta</taxon>
        <taxon>Tracheophyta</taxon>
        <taxon>Spermatophyta</taxon>
        <taxon>Magnoliopsida</taxon>
        <taxon>eudicotyledons</taxon>
        <taxon>Gunneridae</taxon>
        <taxon>Pentapetalae</taxon>
        <taxon>asterids</taxon>
        <taxon>lamiids</taxon>
        <taxon>Boraginales</taxon>
        <taxon>Boraginaceae</taxon>
        <taxon>Boraginoideae</taxon>
        <taxon>Lithospermeae</taxon>
        <taxon>Lithospermum</taxon>
    </lineage>
</organism>
<feature type="region of interest" description="SAW" evidence="3">
    <location>
        <begin position="649"/>
        <end position="720"/>
    </location>
</feature>
<feature type="short sequence motif" description="VHIID" evidence="3">
    <location>
        <begin position="466"/>
        <end position="470"/>
    </location>
</feature>
<dbReference type="Pfam" id="PF03514">
    <property type="entry name" value="GRAS"/>
    <property type="match status" value="1"/>
</dbReference>
<proteinExistence type="inferred from homology"/>
<comment type="caution">
    <text evidence="4">The sequence shown here is derived from an EMBL/GenBank/DDBJ whole genome shotgun (WGS) entry which is preliminary data.</text>
</comment>
<evidence type="ECO:0000256" key="2">
    <source>
        <dbReference type="ARBA" id="ARBA00023163"/>
    </source>
</evidence>
<sequence>MIGMQYSTRNNLQPKSLLDIASFASETNSQVEEKCKKEGSFLSNEESTICGSENSTHQGAGSVNEWVGELQPFAAEVDLGHVGAQKFNLGLDEWESFLTESAGNEQTLLRWISGGVEDASFGLKPNGFEAIQENSGGIQVMPTCFSSPSENDNNVSNNMLLASLSSSSLSLSPSESTPNSYNGKFGHVSNSFGSNRSNDGNQQSSILDASVNNLLSSPQNLGFPQQMQIQFENLEQRTQTYNQHNQLPNVQCVPSVNFLNPLLRGSQPDQPLGKRHNPGILDPCLVSQTDRELLLRKRNELPPMQQSLFGLGQHLNLLPACYVPENGVTVLKQETAGGGRNQVSSAQQQDQQQQQVLYGQLFKAMELIFTRNFTQAQGILARLNHQLSPSTKPFQRSSLYFKEALQHVLLMPNGATSFPSRIPNPFDGILKMNAYKAFSEASPLIQFMNFTSNQALLEAVDDADCIHIIDFDIGFGAQWSSFIQELPRRKRGPPSLLKLTAFSSPSTHHTIEISLMHGSLTQFANDVGINFVLEVVNFDSFDPKFYPVLSLRSSGNEVVAVNLPIWSIENHLLLLPSLLCFIKQLSPKIVVSMEKGCERFELPFPYHLLHALQYFEVLMDSLDAVNMDMDSTNKIERFIFQPKIESIVLGRLQSPDIIPSWKNLFASACFSPVGFSNFAEAQAECVVKRTHIRGFNVEKRQASLVLFWQHHELLTVSAWRC</sequence>
<dbReference type="AlphaFoldDB" id="A0AAV3PK88"/>
<dbReference type="InterPro" id="IPR005202">
    <property type="entry name" value="TF_GRAS"/>
</dbReference>
<evidence type="ECO:0000256" key="3">
    <source>
        <dbReference type="PROSITE-ProRule" id="PRU01191"/>
    </source>
</evidence>
<evidence type="ECO:0000313" key="4">
    <source>
        <dbReference type="EMBL" id="GAA0151421.1"/>
    </source>
</evidence>
<reference evidence="4 5" key="1">
    <citation type="submission" date="2024-01" db="EMBL/GenBank/DDBJ databases">
        <title>The complete chloroplast genome sequence of Lithospermum erythrorhizon: insights into the phylogenetic relationship among Boraginaceae species and the maternal lineages of purple gromwells.</title>
        <authorList>
            <person name="Okada T."/>
            <person name="Watanabe K."/>
        </authorList>
    </citation>
    <scope>NUCLEOTIDE SEQUENCE [LARGE SCALE GENOMIC DNA]</scope>
</reference>
<evidence type="ECO:0000256" key="1">
    <source>
        <dbReference type="ARBA" id="ARBA00023015"/>
    </source>
</evidence>
<accession>A0AAV3PK88</accession>
<protein>
    <submittedName>
        <fullName evidence="4">Uncharacterized protein</fullName>
    </submittedName>
</protein>
<evidence type="ECO:0000313" key="5">
    <source>
        <dbReference type="Proteomes" id="UP001454036"/>
    </source>
</evidence>
<comment type="caution">
    <text evidence="3">Lacks conserved residue(s) required for the propagation of feature annotation.</text>
</comment>
<dbReference type="Proteomes" id="UP001454036">
    <property type="component" value="Unassembled WGS sequence"/>
</dbReference>
<comment type="similarity">
    <text evidence="3">Belongs to the GRAS family.</text>
</comment>